<accession>A0ABP2L4G6</accession>
<proteinExistence type="predicted"/>
<dbReference type="EMBL" id="AFIJ01000021">
    <property type="protein sequence ID" value="EGL40839.1"/>
    <property type="molecule type" value="Genomic_DNA"/>
</dbReference>
<feature type="transmembrane region" description="Helical" evidence="1">
    <location>
        <begin position="149"/>
        <end position="169"/>
    </location>
</feature>
<name>A0ABP2L4G6_9FIRM</name>
<evidence type="ECO:0000313" key="3">
    <source>
        <dbReference type="Proteomes" id="UP000004018"/>
    </source>
</evidence>
<feature type="non-terminal residue" evidence="2">
    <location>
        <position position="251"/>
    </location>
</feature>
<keyword evidence="1" id="KW-0472">Membrane</keyword>
<keyword evidence="1" id="KW-0812">Transmembrane</keyword>
<organism evidence="2 3">
    <name type="scientific">Megasphaera lornae</name>
    <dbReference type="NCBI Taxonomy" id="1000568"/>
    <lineage>
        <taxon>Bacteria</taxon>
        <taxon>Bacillati</taxon>
        <taxon>Bacillota</taxon>
        <taxon>Negativicutes</taxon>
        <taxon>Veillonellales</taxon>
        <taxon>Veillonellaceae</taxon>
        <taxon>Megasphaera</taxon>
    </lineage>
</organism>
<keyword evidence="1" id="KW-1133">Transmembrane helix</keyword>
<feature type="transmembrane region" description="Helical" evidence="1">
    <location>
        <begin position="115"/>
        <end position="137"/>
    </location>
</feature>
<sequence>MAIQSIFIKPQCQTFIIHCCFNVCISCYRYHTSCCDGLFTDYLIGILESKSPLQCFDVTFIFTYTSSQSCNIGCICFRLCLDRIQCSLNCATRYKICVIRFHFSRTEFICPCRSFFITYIACVFICFLVKVTCYGFFDVCITDVDFIRLATVFTVFCCNCCVSSVSNFYRTFSKVFNDCLAGFGNVIKRSIGFICQFALVSFIFNCSIYFSTRYKVCVVFFNFSCTEFSCPCSSIRYIACVFLGKCIIQRS</sequence>
<dbReference type="Proteomes" id="UP000004018">
    <property type="component" value="Unassembled WGS sequence"/>
</dbReference>
<gene>
    <name evidence="2" type="ORF">HMPREF1039_1618</name>
</gene>
<reference evidence="2 3" key="1">
    <citation type="submission" date="2011-04" db="EMBL/GenBank/DDBJ databases">
        <authorList>
            <person name="Harkins D.M."/>
            <person name="Madupu R."/>
            <person name="Durkin A.S."/>
            <person name="Torralba M."/>
            <person name="Methe B."/>
            <person name="Sutton G.G."/>
            <person name="Nelson K.E."/>
        </authorList>
    </citation>
    <scope>NUCLEOTIDE SEQUENCE [LARGE SCALE GENOMIC DNA]</scope>
    <source>
        <strain evidence="2 3">UPII 199-6</strain>
    </source>
</reference>
<evidence type="ECO:0000256" key="1">
    <source>
        <dbReference type="SAM" id="Phobius"/>
    </source>
</evidence>
<evidence type="ECO:0000313" key="2">
    <source>
        <dbReference type="EMBL" id="EGL40839.1"/>
    </source>
</evidence>
<keyword evidence="3" id="KW-1185">Reference proteome</keyword>
<comment type="caution">
    <text evidence="2">The sequence shown here is derived from an EMBL/GenBank/DDBJ whole genome shotgun (WGS) entry which is preliminary data.</text>
</comment>
<feature type="transmembrane region" description="Helical" evidence="1">
    <location>
        <begin position="190"/>
        <end position="210"/>
    </location>
</feature>
<protein>
    <submittedName>
        <fullName evidence="2">Uncharacterized protein</fullName>
    </submittedName>
</protein>